<dbReference type="Gene3D" id="2.160.20.10">
    <property type="entry name" value="Single-stranded right-handed beta-helix, Pectin lyase-like"/>
    <property type="match status" value="2"/>
</dbReference>
<dbReference type="InterPro" id="IPR006626">
    <property type="entry name" value="PbH1"/>
</dbReference>
<dbReference type="GO" id="GO:0044423">
    <property type="term" value="C:virion component"/>
    <property type="evidence" value="ECO:0007669"/>
    <property type="project" value="UniProtKB-KW"/>
</dbReference>
<evidence type="ECO:0000256" key="1">
    <source>
        <dbReference type="ARBA" id="ARBA00004328"/>
    </source>
</evidence>
<dbReference type="GO" id="GO:0019058">
    <property type="term" value="P:viral life cycle"/>
    <property type="evidence" value="ECO:0007669"/>
    <property type="project" value="UniProtKB-ARBA"/>
</dbReference>
<organism evidence="4 5">
    <name type="scientific">Bacillus phage vB_BsuM-Goe3</name>
    <dbReference type="NCBI Taxonomy" id="1933063"/>
    <lineage>
        <taxon>Viruses</taxon>
        <taxon>Duplodnaviria</taxon>
        <taxon>Heunggongvirae</taxon>
        <taxon>Uroviricota</taxon>
        <taxon>Caudoviricetes</taxon>
        <taxon>Herelleviridae</taxon>
        <taxon>Bastillevirinae</taxon>
        <taxon>Grisebachstrassevirus</taxon>
        <taxon>Grisebachstrassevirus goe3</taxon>
    </lineage>
</organism>
<protein>
    <submittedName>
        <fullName evidence="4">Tailspike protein</fullName>
    </submittedName>
</protein>
<proteinExistence type="predicted"/>
<name>A0A1Z1DEW7_BPGO3</name>
<dbReference type="InterPro" id="IPR011050">
    <property type="entry name" value="Pectin_lyase_fold/virulence"/>
</dbReference>
<keyword evidence="5" id="KW-1185">Reference proteome</keyword>
<sequence>MENSKYVYDIDFGKFGIKPDCTEAAATTEGFITALEDAVDQGYPKVYIPEGFYLIDAVGTSGKLPEFGGGLRFPSNIEVIFHEKAVFIVDPNDATGYACFNLENVENVTLRGGVVIGDRYKHTYVQEGVPDNRKTHEWGYGLQIRGCRNIKVENMTLMDATGDNIWVPAKGMMNWEGSTYIPSEGITIDKCYTLRGRRNNLATNGCLGLNINDCDFVEAGGDTIGPAYGIDLEGFAENSIKYDHPYEINVTNCRFKRNGKGALTINVAGKAHATNNFSDDIISYGFSTDATISNNTITNESEELKEYGIDSIRKSSSETGNRAIITGNHIRGFKSGICARGVGVVASNNYLENISSVGIYAYLAKNVLMADNVINSDCLHVWVRESEDVKISNSKGKGAINNWGIKVEASSNVSLNDNEHDSKGGVQVARSTDVRAWDNRFTLVGNEYGAYWDKTSEVRVFEGNHIFNPSTIAIAGYGDTYASSIVRNTIHDCKYLTAIYLSGGSQHFVKGNDIRFRRGANGGYGIKLTGTSGVKVIGNDVRTMDGCSLNASYDSSGSVNTQYANNTYHTGRMLLHDSDTSSGDVKFSS</sequence>
<dbReference type="SMART" id="SM00710">
    <property type="entry name" value="PbH1"/>
    <property type="match status" value="9"/>
</dbReference>
<reference evidence="4" key="1">
    <citation type="journal article" date="2017" name="Viruses">
        <title>Characterization of Bacillus subtilis Viruses vB_BsuM-Goe2 and vB_BsuM-Goe3.</title>
        <authorList>
            <person name="Willms I.M."/>
            <person name="Hoppert M."/>
            <person name="Hertel R."/>
        </authorList>
    </citation>
    <scope>NUCLEOTIDE SEQUENCE [LARGE SCALE GENOMIC DNA]</scope>
</reference>
<dbReference type="Proteomes" id="UP000221795">
    <property type="component" value="Segment"/>
</dbReference>
<accession>A0A1Z1DEW7</accession>
<dbReference type="Pfam" id="PF13229">
    <property type="entry name" value="Beta_helix"/>
    <property type="match status" value="1"/>
</dbReference>
<dbReference type="GO" id="GO:0051701">
    <property type="term" value="P:biological process involved in interaction with host"/>
    <property type="evidence" value="ECO:0007669"/>
    <property type="project" value="UniProtKB-ARBA"/>
</dbReference>
<evidence type="ECO:0000313" key="5">
    <source>
        <dbReference type="Proteomes" id="UP000221795"/>
    </source>
</evidence>
<comment type="subcellular location">
    <subcellularLocation>
        <location evidence="1">Virion</location>
    </subcellularLocation>
</comment>
<evidence type="ECO:0000313" key="4">
    <source>
        <dbReference type="EMBL" id="APZ82496.1"/>
    </source>
</evidence>
<dbReference type="EMBL" id="KY368640">
    <property type="protein sequence ID" value="APZ82496.1"/>
    <property type="molecule type" value="Genomic_DNA"/>
</dbReference>
<evidence type="ECO:0000259" key="3">
    <source>
        <dbReference type="Pfam" id="PF13229"/>
    </source>
</evidence>
<evidence type="ECO:0000256" key="2">
    <source>
        <dbReference type="ARBA" id="ARBA00022844"/>
    </source>
</evidence>
<organismHost>
    <name type="scientific">Bacillus subtilis</name>
    <dbReference type="NCBI Taxonomy" id="1423"/>
</organismHost>
<gene>
    <name evidence="4" type="ORF">Goe3_c03000</name>
</gene>
<feature type="domain" description="Right handed beta helix" evidence="3">
    <location>
        <begin position="381"/>
        <end position="541"/>
    </location>
</feature>
<keyword evidence="2" id="KW-0946">Virion</keyword>
<dbReference type="InterPro" id="IPR039448">
    <property type="entry name" value="Beta_helix"/>
</dbReference>
<dbReference type="InterPro" id="IPR012334">
    <property type="entry name" value="Pectin_lyas_fold"/>
</dbReference>
<dbReference type="SUPFAM" id="SSF51126">
    <property type="entry name" value="Pectin lyase-like"/>
    <property type="match status" value="2"/>
</dbReference>